<evidence type="ECO:0000313" key="2">
    <source>
        <dbReference type="EMBL" id="CFR87965.1"/>
    </source>
</evidence>
<evidence type="ECO:0000313" key="10">
    <source>
        <dbReference type="Proteomes" id="UP000050164"/>
    </source>
</evidence>
<dbReference type="Proteomes" id="UP000049023">
    <property type="component" value="Unassembled WGS sequence"/>
</dbReference>
<evidence type="ECO:0000313" key="1">
    <source>
        <dbReference type="EMBL" id="CFE47130.1"/>
    </source>
</evidence>
<dbReference type="EMBL" id="CFOH01000061">
    <property type="protein sequence ID" value="CFE47130.1"/>
    <property type="molecule type" value="Genomic_DNA"/>
</dbReference>
<evidence type="ECO:0000313" key="9">
    <source>
        <dbReference type="Proteomes" id="UP000049023"/>
    </source>
</evidence>
<dbReference type="EMBL" id="CNFU01000830">
    <property type="protein sequence ID" value="CKS58717.1"/>
    <property type="molecule type" value="Genomic_DNA"/>
</dbReference>
<protein>
    <submittedName>
        <fullName evidence="4">Uncharacterized protein</fullName>
    </submittedName>
</protein>
<gene>
    <name evidence="2" type="ORF">ERS007657_02638</name>
    <name evidence="1" type="ORF">ERS007688_00637</name>
    <name evidence="5" type="ORF">ERS007739_01814</name>
    <name evidence="4" type="ORF">ERS027659_04841</name>
    <name evidence="3" type="ORF">ERS027661_03277</name>
</gene>
<evidence type="ECO:0000313" key="4">
    <source>
        <dbReference type="EMBL" id="CKT80481.1"/>
    </source>
</evidence>
<organism evidence="4 10">
    <name type="scientific">Mycobacterium tuberculosis</name>
    <dbReference type="NCBI Taxonomy" id="1773"/>
    <lineage>
        <taxon>Bacteria</taxon>
        <taxon>Bacillati</taxon>
        <taxon>Actinomycetota</taxon>
        <taxon>Actinomycetes</taxon>
        <taxon>Mycobacteriales</taxon>
        <taxon>Mycobacteriaceae</taxon>
        <taxon>Mycobacterium</taxon>
        <taxon>Mycobacterium tuberculosis complex</taxon>
    </lineage>
</organism>
<dbReference type="EMBL" id="CNFT01001962">
    <property type="protein sequence ID" value="CKT80481.1"/>
    <property type="molecule type" value="Genomic_DNA"/>
</dbReference>
<evidence type="ECO:0000313" key="8">
    <source>
        <dbReference type="Proteomes" id="UP000046947"/>
    </source>
</evidence>
<dbReference type="EMBL" id="CSBK01000752">
    <property type="protein sequence ID" value="COX86300.1"/>
    <property type="molecule type" value="Genomic_DNA"/>
</dbReference>
<evidence type="ECO:0000313" key="7">
    <source>
        <dbReference type="Proteomes" id="UP000046680"/>
    </source>
</evidence>
<dbReference type="AlphaFoldDB" id="A0A655AUF2"/>
<reference evidence="6 7" key="2">
    <citation type="submission" date="2015-03" db="EMBL/GenBank/DDBJ databases">
        <authorList>
            <consortium name="Pathogen Informatics"/>
        </authorList>
    </citation>
    <scope>NUCLEOTIDE SEQUENCE [LARGE SCALE GENOMIC DNA]</scope>
    <source>
        <strain evidence="4 10">Bir 185</strain>
        <strain evidence="3 9">Bir 187</strain>
        <strain evidence="2 7">C09601061</strain>
        <strain evidence="1 8">H09601792</strain>
        <strain evidence="6">N09902308</strain>
    </source>
</reference>
<evidence type="ECO:0000313" key="6">
    <source>
        <dbReference type="Proteomes" id="UP000039021"/>
    </source>
</evidence>
<evidence type="ECO:0000313" key="5">
    <source>
        <dbReference type="EMBL" id="COX86300.1"/>
    </source>
</evidence>
<accession>A0A655AUF2</accession>
<dbReference type="Proteomes" id="UP000046947">
    <property type="component" value="Unassembled WGS sequence"/>
</dbReference>
<proteinExistence type="predicted"/>
<dbReference type="EMBL" id="CGCX01001061">
    <property type="protein sequence ID" value="CFR87965.1"/>
    <property type="molecule type" value="Genomic_DNA"/>
</dbReference>
<reference evidence="5" key="1">
    <citation type="submission" date="2015-03" db="EMBL/GenBank/DDBJ databases">
        <authorList>
            <consortium name="Pathogen Informatics"/>
            <person name="Murphy D."/>
        </authorList>
    </citation>
    <scope>NUCLEOTIDE SEQUENCE</scope>
    <source>
        <strain evidence="5">N09902308</strain>
    </source>
</reference>
<dbReference type="Proteomes" id="UP000039021">
    <property type="component" value="Unassembled WGS sequence"/>
</dbReference>
<dbReference type="Proteomes" id="UP000046680">
    <property type="component" value="Unassembled WGS sequence"/>
</dbReference>
<sequence length="73" mass="7679">MSATTGIWLCRAISASASASSWRGQATRTMSHPAAVSSAICCNVELTSWVLVVHIDCTETGWSLPTPTLPTIS</sequence>
<dbReference type="Proteomes" id="UP000050164">
    <property type="component" value="Unassembled WGS sequence"/>
</dbReference>
<name>A0A655AUF2_MYCTX</name>
<evidence type="ECO:0000313" key="3">
    <source>
        <dbReference type="EMBL" id="CKS58717.1"/>
    </source>
</evidence>